<feature type="region of interest" description="Disordered" evidence="1">
    <location>
        <begin position="1020"/>
        <end position="1173"/>
    </location>
</feature>
<keyword evidence="4" id="KW-1185">Reference proteome</keyword>
<dbReference type="CDD" id="cd00118">
    <property type="entry name" value="LysM"/>
    <property type="match status" value="1"/>
</dbReference>
<evidence type="ECO:0000259" key="2">
    <source>
        <dbReference type="PROSITE" id="PS51782"/>
    </source>
</evidence>
<name>A0A6I3SK33_HELMO</name>
<feature type="domain" description="LysM" evidence="2">
    <location>
        <begin position="1176"/>
        <end position="1220"/>
    </location>
</feature>
<protein>
    <submittedName>
        <fullName evidence="3">LysM peptidoglycan-binding domain-containing protein</fullName>
    </submittedName>
</protein>
<feature type="region of interest" description="Disordered" evidence="1">
    <location>
        <begin position="793"/>
        <end position="814"/>
    </location>
</feature>
<dbReference type="AlphaFoldDB" id="A0A6I3SK33"/>
<accession>A0A6I3SK33</accession>
<evidence type="ECO:0000313" key="3">
    <source>
        <dbReference type="EMBL" id="MTV49284.1"/>
    </source>
</evidence>
<reference evidence="3 4" key="1">
    <citation type="submission" date="2019-11" db="EMBL/GenBank/DDBJ databases">
        <title>Whole-genome sequence of a the green, strictly anaerobic photosynthetic bacterium Heliobacillus mobilis DSM 6151.</title>
        <authorList>
            <person name="Kyndt J.A."/>
            <person name="Meyer T.E."/>
        </authorList>
    </citation>
    <scope>NUCLEOTIDE SEQUENCE [LARGE SCALE GENOMIC DNA]</scope>
    <source>
        <strain evidence="3 4">DSM 6151</strain>
    </source>
</reference>
<dbReference type="SMART" id="SM00257">
    <property type="entry name" value="LysM"/>
    <property type="match status" value="1"/>
</dbReference>
<dbReference type="EMBL" id="WNKU01000010">
    <property type="protein sequence ID" value="MTV49284.1"/>
    <property type="molecule type" value="Genomic_DNA"/>
</dbReference>
<evidence type="ECO:0000313" key="4">
    <source>
        <dbReference type="Proteomes" id="UP000430670"/>
    </source>
</evidence>
<feature type="compositionally biased region" description="Polar residues" evidence="1">
    <location>
        <begin position="1025"/>
        <end position="1035"/>
    </location>
</feature>
<dbReference type="InterPro" id="IPR036779">
    <property type="entry name" value="LysM_dom_sf"/>
</dbReference>
<feature type="compositionally biased region" description="Basic and acidic residues" evidence="1">
    <location>
        <begin position="1126"/>
        <end position="1144"/>
    </location>
</feature>
<sequence length="1224" mass="135164">MLQLASGGPHDPRCFLALEIDWTMWAMPDNVRREGKRLANQWMRRWEEGGPAGLKGLDLHIVTFDMGKVDREQQRVGSTDAEVHLLEVLQADDRELHLNVQVLVKAVLESGHASAEGHDHDANSESQDQLVSTLSLLDQAIPPGPDIQHQEQLLMIPIPFERIEQKDAIAAGESEALSVLHVHPHWVDEELKIDVVLATGVPQERDFDCETNDYEERNISLTGEGFPSQGEVIAFAWRAEKTDQEGFVELRGQTIVDIGEEHPLALLETVHIVEYGAVFLGDPQWSSEDGQWELVGPAMVLPFEVPQNITVQEEAIQGEVTQEMVTQGAAIEETVLQETMIQEAVQQDSPGQEDVLQEAIYQSEDKQEVAKREAALEEAVAQVAAAQEVAVQEPTVQEEDIKDEAVQDEVLLGDATEELTAHESYTQETALQQPFPASPYADAFLSPQSSFGSEPTAFEEVAATENMDVIPVTVPVMTGEVPLLNKSVEEFEPTWSEYPSPVHHIESAEYPAPPILGEEAEYPPVKGLELKFNKEAAAADEFQAGLYEQAASLYEPPGFFYPQPLVFADPASSLRNKINAYEEPGTSFEEQATALEEQSSVSEEQFALSEEQPNLLEEQPTFASPGMPVTAYEEPILPGLSVASAESENYIGYPGYPNPMFYPEMRVMPPAPEAIDYPADFQNSVEETSTSASTEPGESDEHFPLIQYENQDVRSSGDIQDEEITEILEQSAQAWPPLEPQWSPAGQMWPIVEQPWRPVVQLWPPEEGEWIQTNQPWKVAQTEVAASIQPEIGDIPSRDETTSERAAQVPVSKDTVELESESEIKDAAEVADGAISEVEVAQTSPQVEEGSFEEIFKEDLAVTKDITYASQSPDNEESIDVETMAEESISKESVAEESTDVAFTDVESTAEISENEVSANNVTTDVACTKELPLTEASLDELSSKEASTKDVIMEDVAAQTAAEEEIRRAREEMIITDDEAVFSRDKSIPDDIAPVLNEIRTAEEELAATQAVLVDETSIDDPNDGSNDLTSPTVQKFPFGRERPLINMEGRRSTKNEPRARVEDIVPPTPSKESPFPRRIPSPRTSRVEPIPAPLPRTGRRLAQTASTPAAKTEFIESPQIFEPKPAEVRRFPRPSALEKNRNLDIAGGIGTAGSRANVGEQEKQKGKRPEKKWKFIVIQPGDTISSIARRNRVSEESIRTLNKLGPNDTIEAGQSIMVPRNA</sequence>
<feature type="compositionally biased region" description="Basic and acidic residues" evidence="1">
    <location>
        <begin position="1040"/>
        <end position="1065"/>
    </location>
</feature>
<evidence type="ECO:0000256" key="1">
    <source>
        <dbReference type="SAM" id="MobiDB-lite"/>
    </source>
</evidence>
<dbReference type="PROSITE" id="PS51782">
    <property type="entry name" value="LYSM"/>
    <property type="match status" value="1"/>
</dbReference>
<comment type="caution">
    <text evidence="3">The sequence shown here is derived from an EMBL/GenBank/DDBJ whole genome shotgun (WGS) entry which is preliminary data.</text>
</comment>
<dbReference type="Gene3D" id="3.10.350.10">
    <property type="entry name" value="LysM domain"/>
    <property type="match status" value="1"/>
</dbReference>
<dbReference type="OrthoDB" id="9779340at2"/>
<gene>
    <name evidence="3" type="ORF">GJ688_09870</name>
</gene>
<organism evidence="3 4">
    <name type="scientific">Heliobacterium mobile</name>
    <name type="common">Heliobacillus mobilis</name>
    <dbReference type="NCBI Taxonomy" id="28064"/>
    <lineage>
        <taxon>Bacteria</taxon>
        <taxon>Bacillati</taxon>
        <taxon>Bacillota</taxon>
        <taxon>Clostridia</taxon>
        <taxon>Eubacteriales</taxon>
        <taxon>Heliobacteriaceae</taxon>
        <taxon>Heliobacterium</taxon>
    </lineage>
</organism>
<dbReference type="InterPro" id="IPR018392">
    <property type="entry name" value="LysM"/>
</dbReference>
<dbReference type="SUPFAM" id="SSF54106">
    <property type="entry name" value="LysM domain"/>
    <property type="match status" value="1"/>
</dbReference>
<dbReference type="Proteomes" id="UP000430670">
    <property type="component" value="Unassembled WGS sequence"/>
</dbReference>
<dbReference type="Pfam" id="PF01476">
    <property type="entry name" value="LysM"/>
    <property type="match status" value="1"/>
</dbReference>
<proteinExistence type="predicted"/>